<feature type="compositionally biased region" description="Polar residues" evidence="1">
    <location>
        <begin position="1"/>
        <end position="18"/>
    </location>
</feature>
<feature type="region of interest" description="Disordered" evidence="1">
    <location>
        <begin position="45"/>
        <end position="101"/>
    </location>
</feature>
<dbReference type="Proteomes" id="UP000054018">
    <property type="component" value="Unassembled WGS sequence"/>
</dbReference>
<name>A0A0D0A0L6_9AGAM</name>
<evidence type="ECO:0000256" key="1">
    <source>
        <dbReference type="SAM" id="MobiDB-lite"/>
    </source>
</evidence>
<proteinExistence type="predicted"/>
<keyword evidence="3" id="KW-1185">Reference proteome</keyword>
<dbReference type="OrthoDB" id="10654383at2759"/>
<reference evidence="2 3" key="1">
    <citation type="submission" date="2014-04" db="EMBL/GenBank/DDBJ databases">
        <authorList>
            <consortium name="DOE Joint Genome Institute"/>
            <person name="Kuo A."/>
            <person name="Kohler A."/>
            <person name="Costa M.D."/>
            <person name="Nagy L.G."/>
            <person name="Floudas D."/>
            <person name="Copeland A."/>
            <person name="Barry K.W."/>
            <person name="Cichocki N."/>
            <person name="Veneault-Fourrey C."/>
            <person name="LaButti K."/>
            <person name="Lindquist E.A."/>
            <person name="Lipzen A."/>
            <person name="Lundell T."/>
            <person name="Morin E."/>
            <person name="Murat C."/>
            <person name="Sun H."/>
            <person name="Tunlid A."/>
            <person name="Henrissat B."/>
            <person name="Grigoriev I.V."/>
            <person name="Hibbett D.S."/>
            <person name="Martin F."/>
            <person name="Nordberg H.P."/>
            <person name="Cantor M.N."/>
            <person name="Hua S.X."/>
        </authorList>
    </citation>
    <scope>NUCLEOTIDE SEQUENCE [LARGE SCALE GENOMIC DNA]</scope>
    <source>
        <strain evidence="2 3">441</strain>
    </source>
</reference>
<dbReference type="HOGENOM" id="CLU_152087_0_0_1"/>
<feature type="compositionally biased region" description="Basic and acidic residues" evidence="1">
    <location>
        <begin position="45"/>
        <end position="89"/>
    </location>
</feature>
<protein>
    <submittedName>
        <fullName evidence="2">Uncharacterized protein</fullName>
    </submittedName>
</protein>
<evidence type="ECO:0000313" key="2">
    <source>
        <dbReference type="EMBL" id="KIK25613.1"/>
    </source>
</evidence>
<organism evidence="2 3">
    <name type="scientific">Pisolithus microcarpus 441</name>
    <dbReference type="NCBI Taxonomy" id="765257"/>
    <lineage>
        <taxon>Eukaryota</taxon>
        <taxon>Fungi</taxon>
        <taxon>Dikarya</taxon>
        <taxon>Basidiomycota</taxon>
        <taxon>Agaricomycotina</taxon>
        <taxon>Agaricomycetes</taxon>
        <taxon>Agaricomycetidae</taxon>
        <taxon>Boletales</taxon>
        <taxon>Sclerodermatineae</taxon>
        <taxon>Pisolithaceae</taxon>
        <taxon>Pisolithus</taxon>
    </lineage>
</organism>
<reference evidence="3" key="2">
    <citation type="submission" date="2015-01" db="EMBL/GenBank/DDBJ databases">
        <title>Evolutionary Origins and Diversification of the Mycorrhizal Mutualists.</title>
        <authorList>
            <consortium name="DOE Joint Genome Institute"/>
            <consortium name="Mycorrhizal Genomics Consortium"/>
            <person name="Kohler A."/>
            <person name="Kuo A."/>
            <person name="Nagy L.G."/>
            <person name="Floudas D."/>
            <person name="Copeland A."/>
            <person name="Barry K.W."/>
            <person name="Cichocki N."/>
            <person name="Veneault-Fourrey C."/>
            <person name="LaButti K."/>
            <person name="Lindquist E.A."/>
            <person name="Lipzen A."/>
            <person name="Lundell T."/>
            <person name="Morin E."/>
            <person name="Murat C."/>
            <person name="Riley R."/>
            <person name="Ohm R."/>
            <person name="Sun H."/>
            <person name="Tunlid A."/>
            <person name="Henrissat B."/>
            <person name="Grigoriev I.V."/>
            <person name="Hibbett D.S."/>
            <person name="Martin F."/>
        </authorList>
    </citation>
    <scope>NUCLEOTIDE SEQUENCE [LARGE SCALE GENOMIC DNA]</scope>
    <source>
        <strain evidence="3">441</strain>
    </source>
</reference>
<sequence>MSQQPQGMSRQTTATPSRDWTWVPNEELEVLMDDSEGTEWAKEVEKDQQEMVKKQRRARSEEERLVWERAEQEQQAQEECKRQRAKEVAKQAASSKGKGCMEELQREGQLVQTARCMAHPWMASFY</sequence>
<evidence type="ECO:0000313" key="3">
    <source>
        <dbReference type="Proteomes" id="UP000054018"/>
    </source>
</evidence>
<accession>A0A0D0A0L6</accession>
<feature type="region of interest" description="Disordered" evidence="1">
    <location>
        <begin position="1"/>
        <end position="22"/>
    </location>
</feature>
<gene>
    <name evidence="2" type="ORF">PISMIDRAFT_9592</name>
</gene>
<dbReference type="EMBL" id="KN833707">
    <property type="protein sequence ID" value="KIK25613.1"/>
    <property type="molecule type" value="Genomic_DNA"/>
</dbReference>
<dbReference type="AlphaFoldDB" id="A0A0D0A0L6"/>